<reference evidence="1" key="2">
    <citation type="journal article" date="2022" name="Sci. Total Environ.">
        <title>Prevalence, transmission, and molecular epidemiology of tet(X)-positive bacteria among humans, animals, and environmental niches in China: An epidemiological, and genomic-based study.</title>
        <authorList>
            <person name="Dong N."/>
            <person name="Zeng Y."/>
            <person name="Cai C."/>
            <person name="Sun C."/>
            <person name="Lu J."/>
            <person name="Liu C."/>
            <person name="Zhou H."/>
            <person name="Sun Q."/>
            <person name="Shu L."/>
            <person name="Wang H."/>
            <person name="Wang Y."/>
            <person name="Wang S."/>
            <person name="Wu C."/>
            <person name="Chan E.W."/>
            <person name="Chen G."/>
            <person name="Shen Z."/>
            <person name="Chen S."/>
            <person name="Zhang R."/>
        </authorList>
    </citation>
    <scope>NUCLEOTIDE SEQUENCE</scope>
    <source>
        <strain evidence="1">R1692</strain>
    </source>
</reference>
<dbReference type="RefSeq" id="WP_149525559.1">
    <property type="nucleotide sequence ID" value="NZ_CP030848.1"/>
</dbReference>
<organism evidence="1 2">
    <name type="scientific">Sphingobacterium hotanense</name>
    <dbReference type="NCBI Taxonomy" id="649196"/>
    <lineage>
        <taxon>Bacteria</taxon>
        <taxon>Pseudomonadati</taxon>
        <taxon>Bacteroidota</taxon>
        <taxon>Sphingobacteriia</taxon>
        <taxon>Sphingobacteriales</taxon>
        <taxon>Sphingobacteriaceae</taxon>
        <taxon>Sphingobacterium</taxon>
    </lineage>
</organism>
<comment type="caution">
    <text evidence="1">The sequence shown here is derived from an EMBL/GenBank/DDBJ whole genome shotgun (WGS) entry which is preliminary data.</text>
</comment>
<dbReference type="EMBL" id="JACAGK010000066">
    <property type="protein sequence ID" value="MDM1050018.1"/>
    <property type="molecule type" value="Genomic_DNA"/>
</dbReference>
<proteinExistence type="predicted"/>
<dbReference type="Proteomes" id="UP001170954">
    <property type="component" value="Unassembled WGS sequence"/>
</dbReference>
<protein>
    <submittedName>
        <fullName evidence="1">Uncharacterized protein</fullName>
    </submittedName>
</protein>
<reference evidence="1" key="1">
    <citation type="submission" date="2020-06" db="EMBL/GenBank/DDBJ databases">
        <authorList>
            <person name="Dong N."/>
        </authorList>
    </citation>
    <scope>NUCLEOTIDE SEQUENCE</scope>
    <source>
        <strain evidence="1">R1692</strain>
    </source>
</reference>
<name>A0ABT7NST8_9SPHI</name>
<evidence type="ECO:0000313" key="2">
    <source>
        <dbReference type="Proteomes" id="UP001170954"/>
    </source>
</evidence>
<sequence>MFEFDIFREEVLADYTKKRNQGALPTSLENPSPANLRNYASNKYRQGLNKEDRTVFEEYFNSNAKADDLEKAIRTTDLGRLKSVQNFLNGTTKIPDEIIVKLVAALIDFSPRPFVEWRNSFQNLQHDESKAPVDLEMPQMYNNVERNQLFQTTESAKPKKKTRLNKILAISAASLSFAAVGYMTSSQLKPDGCMYWDGAQYVKIDCKEEIKHAEKLILDPIDLIHFKKITQTDTLQEEHVNKVWYSKINNEVEFFTSAGRHPLHKERTLKPATWYMIKKYKGSNPTK</sequence>
<accession>A0ABT7NST8</accession>
<gene>
    <name evidence="1" type="ORF">HX018_17400</name>
</gene>
<keyword evidence="2" id="KW-1185">Reference proteome</keyword>
<evidence type="ECO:0000313" key="1">
    <source>
        <dbReference type="EMBL" id="MDM1050018.1"/>
    </source>
</evidence>